<evidence type="ECO:0000256" key="1">
    <source>
        <dbReference type="SAM" id="MobiDB-lite"/>
    </source>
</evidence>
<proteinExistence type="predicted"/>
<accession>A0A014PI63</accession>
<dbReference type="Proteomes" id="UP000030151">
    <property type="component" value="Unassembled WGS sequence"/>
</dbReference>
<name>A0A014PI63_9HYPO</name>
<dbReference type="HOGENOM" id="CLU_376858_0_0_1"/>
<dbReference type="AlphaFoldDB" id="A0A014PI63"/>
<reference evidence="2 3" key="1">
    <citation type="submission" date="2014-02" db="EMBL/GenBank/DDBJ databases">
        <title>The genome sequence of the entomopathogenic fungus Metarhizium robertsii ARSEF 2575.</title>
        <authorList>
            <person name="Giuliano Garisto Donzelli B."/>
            <person name="Roe B.A."/>
            <person name="Macmil S.L."/>
            <person name="Krasnoff S.B."/>
            <person name="Gibson D.M."/>
        </authorList>
    </citation>
    <scope>NUCLEOTIDE SEQUENCE [LARGE SCALE GENOMIC DNA]</scope>
    <source>
        <strain evidence="2 3">ARSEF 2575</strain>
    </source>
</reference>
<feature type="region of interest" description="Disordered" evidence="1">
    <location>
        <begin position="235"/>
        <end position="261"/>
    </location>
</feature>
<sequence>MTNRQQGYSFVSDTANNLHQAYLELSRQACTAVHGSLPHKGRWKWKTVDKYLRTESRFRVIIGLVMQETGGQPARCESAQRGLFKSHIIYITRHHKAKRSTNREYIVARFLPSGPSRVLYKYLAYIRPFVELLQRAQAVWLAVWSGGHSGLTVTVSKPNWLRIGITKKHVREVYQPFNRYDDKGPNASRNAIFAHQSGHRPRQRGTNYGLDGAFPTTLQPQLLELMTTEQQAQATTRDSTDCVASHDGMPEAPERHGLSGSTAAVSSSAAPEIAEQPGVDIGTIRSKRKLSLSWVRASPTGEAVFTGPESIPVSTALLNTQKELDSFNEFLEKYLNRRQSNSLMHYRLSRMIETTRWWRSIGCPLCFLCGETQTGHTLQGCKRDVLRNKTLSVIRWLEDLRMPQYTSTGGRSCSVCSSFYACGEATATAQDENFGTEESTRDPYSDGRCEIKPIIGKAIASLAVHDSVIFGNVLSKVPNTTDAEVWFERRIPYNGHWFSNILLAYEELMLAFYYRHNPRRGPLCGFPSHPPVIDPPASRVIASAYPRQDTEEEVISWKAAIEWWKGKCSFCEARRPGGRGIQHTLRECTRGGSQTLHSELAEAMYEEDIVPNYGCDTCHLPYDFCDDRARMDDGEWVTITTAKGVLCQFERHLLCDTIIGLYHCGEGDLADVFRKVAHEHCVNRGLVVAFDEKTVARALSQQINVTNVAGPQLLRTLVVLTSTVLYGVKRDEANYE</sequence>
<dbReference type="EMBL" id="JELW01000089">
    <property type="protein sequence ID" value="EXU95279.1"/>
    <property type="molecule type" value="Genomic_DNA"/>
</dbReference>
<feature type="compositionally biased region" description="Basic and acidic residues" evidence="1">
    <location>
        <begin position="248"/>
        <end position="257"/>
    </location>
</feature>
<evidence type="ECO:0000313" key="2">
    <source>
        <dbReference type="EMBL" id="EXU95279.1"/>
    </source>
</evidence>
<organism evidence="2 3">
    <name type="scientific">Metarhizium robertsii</name>
    <dbReference type="NCBI Taxonomy" id="568076"/>
    <lineage>
        <taxon>Eukaryota</taxon>
        <taxon>Fungi</taxon>
        <taxon>Dikarya</taxon>
        <taxon>Ascomycota</taxon>
        <taxon>Pezizomycotina</taxon>
        <taxon>Sordariomycetes</taxon>
        <taxon>Hypocreomycetidae</taxon>
        <taxon>Hypocreales</taxon>
        <taxon>Clavicipitaceae</taxon>
        <taxon>Metarhizium</taxon>
    </lineage>
</organism>
<comment type="caution">
    <text evidence="2">The sequence shown here is derived from an EMBL/GenBank/DDBJ whole genome shotgun (WGS) entry which is preliminary data.</text>
</comment>
<gene>
    <name evidence="2" type="ORF">X797_011647</name>
</gene>
<protein>
    <submittedName>
        <fullName evidence="2">Uncharacterized protein</fullName>
    </submittedName>
</protein>
<evidence type="ECO:0000313" key="3">
    <source>
        <dbReference type="Proteomes" id="UP000030151"/>
    </source>
</evidence>